<keyword evidence="2" id="KW-0489">Methyltransferase</keyword>
<dbReference type="AlphaFoldDB" id="A0A7M3V983"/>
<dbReference type="EMBL" id="CP041165">
    <property type="protein sequence ID" value="QOP40316.1"/>
    <property type="molecule type" value="Genomic_DNA"/>
</dbReference>
<feature type="domain" description="Methyltransferase" evidence="1">
    <location>
        <begin position="91"/>
        <end position="175"/>
    </location>
</feature>
<dbReference type="Proteomes" id="UP000593910">
    <property type="component" value="Chromosome"/>
</dbReference>
<gene>
    <name evidence="2" type="ORF">FJR03_00585</name>
</gene>
<reference evidence="2 3" key="1">
    <citation type="submission" date="2019-06" db="EMBL/GenBank/DDBJ databases">
        <title>Sulfurimonas gotlandica sp. nov., a chemoautotrophic and psychrotolerant epsilonproteobacterium isolated from a pelagic redoxcline, and an emended description of the genus Sulfurimonas.</title>
        <authorList>
            <person name="Wang S."/>
            <person name="Jiang L."/>
            <person name="Shao Z."/>
        </authorList>
    </citation>
    <scope>NUCLEOTIDE SEQUENCE [LARGE SCALE GENOMIC DNA]</scope>
    <source>
        <strain evidence="2 3">B2</strain>
    </source>
</reference>
<evidence type="ECO:0000259" key="1">
    <source>
        <dbReference type="Pfam" id="PF13649"/>
    </source>
</evidence>
<proteinExistence type="predicted"/>
<protein>
    <submittedName>
        <fullName evidence="2">Class I SAM-dependent methyltransferase</fullName>
    </submittedName>
</protein>
<keyword evidence="3" id="KW-1185">Reference proteome</keyword>
<sequence length="226" mass="26133">MLFPLVFYVIIAHYSFKVFVNNIYLKKLSILQSKQGSMPTIDNQKFYANAIKKHGQSAKGLNWNSELYQVLRFDQLIKLLPNDIDNYTLTDVGCGFGDFYNYLSYKPKKYTGIDILEEMVLIARENTAQEIIRQDLIKSAPQVSDYIVCSGALNILTKFETTMFLQNCYNSARKGFLFNCLVGRDSETFNYLDQKFIEEIACSLGVNRVKYIEDYIPNDLTIGFFR</sequence>
<name>A0A7M3V983_9BACT</name>
<evidence type="ECO:0000313" key="2">
    <source>
        <dbReference type="EMBL" id="QOP40316.1"/>
    </source>
</evidence>
<dbReference type="InterPro" id="IPR041698">
    <property type="entry name" value="Methyltransf_25"/>
</dbReference>
<dbReference type="SUPFAM" id="SSF53335">
    <property type="entry name" value="S-adenosyl-L-methionine-dependent methyltransferases"/>
    <property type="match status" value="1"/>
</dbReference>
<dbReference type="GO" id="GO:0008168">
    <property type="term" value="F:methyltransferase activity"/>
    <property type="evidence" value="ECO:0007669"/>
    <property type="project" value="UniProtKB-KW"/>
</dbReference>
<keyword evidence="2" id="KW-0808">Transferase</keyword>
<dbReference type="Gene3D" id="3.40.50.150">
    <property type="entry name" value="Vaccinia Virus protein VP39"/>
    <property type="match status" value="1"/>
</dbReference>
<dbReference type="InterPro" id="IPR029063">
    <property type="entry name" value="SAM-dependent_MTases_sf"/>
</dbReference>
<evidence type="ECO:0000313" key="3">
    <source>
        <dbReference type="Proteomes" id="UP000593910"/>
    </source>
</evidence>
<dbReference type="Pfam" id="PF13649">
    <property type="entry name" value="Methyltransf_25"/>
    <property type="match status" value="1"/>
</dbReference>
<organism evidence="2 3">
    <name type="scientific">Sulfurimonas marina</name>
    <dbReference type="NCBI Taxonomy" id="2590551"/>
    <lineage>
        <taxon>Bacteria</taxon>
        <taxon>Pseudomonadati</taxon>
        <taxon>Campylobacterota</taxon>
        <taxon>Epsilonproteobacteria</taxon>
        <taxon>Campylobacterales</taxon>
        <taxon>Sulfurimonadaceae</taxon>
        <taxon>Sulfurimonas</taxon>
    </lineage>
</organism>
<dbReference type="GO" id="GO:0032259">
    <property type="term" value="P:methylation"/>
    <property type="evidence" value="ECO:0007669"/>
    <property type="project" value="UniProtKB-KW"/>
</dbReference>
<accession>A0A7M3V983</accession>
<dbReference type="KEGG" id="smax:FJR03_00585"/>